<dbReference type="EMBL" id="LMUA01000002">
    <property type="protein sequence ID" value="KUE77544.1"/>
    <property type="molecule type" value="Genomic_DNA"/>
</dbReference>
<evidence type="ECO:0000259" key="1">
    <source>
        <dbReference type="Pfam" id="PF17295"/>
    </source>
</evidence>
<dbReference type="AlphaFoldDB" id="A0A0W7TUP2"/>
<organism evidence="2 4">
    <name type="scientific">Ruthenibacterium lactatiformans</name>
    <dbReference type="NCBI Taxonomy" id="1550024"/>
    <lineage>
        <taxon>Bacteria</taxon>
        <taxon>Bacillati</taxon>
        <taxon>Bacillota</taxon>
        <taxon>Clostridia</taxon>
        <taxon>Eubacteriales</taxon>
        <taxon>Oscillospiraceae</taxon>
        <taxon>Ruthenibacterium</taxon>
    </lineage>
</organism>
<dbReference type="Gene3D" id="2.40.10.390">
    <property type="match status" value="1"/>
</dbReference>
<protein>
    <recommendedName>
        <fullName evidence="1">DUF5348 domain-containing protein</fullName>
    </recommendedName>
</protein>
<comment type="caution">
    <text evidence="2">The sequence shown here is derived from an EMBL/GenBank/DDBJ whole genome shotgun (WGS) entry which is preliminary data.</text>
</comment>
<dbReference type="Pfam" id="PF17295">
    <property type="entry name" value="DUF5348"/>
    <property type="match status" value="1"/>
</dbReference>
<dbReference type="Proteomes" id="UP000053433">
    <property type="component" value="Unassembled WGS sequence"/>
</dbReference>
<dbReference type="GeneID" id="86053307"/>
<reference evidence="2 4" key="1">
    <citation type="submission" date="2015-10" db="EMBL/GenBank/DDBJ databases">
        <title>A novel member of the family Ruminococcaceae isolated from human faeces.</title>
        <authorList>
            <person name="Shkoporov A.N."/>
            <person name="Chaplin A.V."/>
            <person name="Motuzova O.V."/>
            <person name="Kafarskaia L.I."/>
            <person name="Efimov B.A."/>
        </authorList>
    </citation>
    <scope>NUCLEOTIDE SEQUENCE [LARGE SCALE GENOMIC DNA]</scope>
    <source>
        <strain evidence="2 4">668</strain>
    </source>
</reference>
<evidence type="ECO:0000313" key="4">
    <source>
        <dbReference type="Proteomes" id="UP000053433"/>
    </source>
</evidence>
<evidence type="ECO:0000313" key="3">
    <source>
        <dbReference type="EMBL" id="MTS28894.1"/>
    </source>
</evidence>
<dbReference type="InterPro" id="IPR035255">
    <property type="entry name" value="DUF5348"/>
</dbReference>
<dbReference type="EMBL" id="WMZU01000040">
    <property type="protein sequence ID" value="MTS28894.1"/>
    <property type="molecule type" value="Genomic_DNA"/>
</dbReference>
<gene>
    <name evidence="2" type="ORF">ASJ35_02140</name>
    <name evidence="3" type="ORF">GMD59_16630</name>
</gene>
<accession>A0A0W7TUP2</accession>
<evidence type="ECO:0000313" key="2">
    <source>
        <dbReference type="EMBL" id="KUE77544.1"/>
    </source>
</evidence>
<feature type="domain" description="DUF5348" evidence="1">
    <location>
        <begin position="4"/>
        <end position="70"/>
    </location>
</feature>
<name>A0A0W7TUP2_9FIRM</name>
<proteinExistence type="predicted"/>
<evidence type="ECO:0000313" key="5">
    <source>
        <dbReference type="Proteomes" id="UP000472755"/>
    </source>
</evidence>
<sequence length="70" mass="8154">MKQGALIFDEQTDRYDIRFDLADYYGGLHCGETFDVMVGGRWRPTRIEMAENWYLVGIHADDLSGLRVRI</sequence>
<dbReference type="Proteomes" id="UP000472755">
    <property type="component" value="Unassembled WGS sequence"/>
</dbReference>
<dbReference type="RefSeq" id="WP_003819042.1">
    <property type="nucleotide sequence ID" value="NZ_DBGFOS010000160.1"/>
</dbReference>
<reference evidence="3 5" key="2">
    <citation type="journal article" date="2019" name="Nat. Med.">
        <title>A library of human gut bacterial isolates paired with longitudinal multiomics data enables mechanistic microbiome research.</title>
        <authorList>
            <person name="Poyet M."/>
            <person name="Groussin M."/>
            <person name="Gibbons S.M."/>
            <person name="Avila-Pacheco J."/>
            <person name="Jiang X."/>
            <person name="Kearney S.M."/>
            <person name="Perrotta A.R."/>
            <person name="Berdy B."/>
            <person name="Zhao S."/>
            <person name="Lieberman T.D."/>
            <person name="Swanson P.K."/>
            <person name="Smith M."/>
            <person name="Roesemann S."/>
            <person name="Alexander J.E."/>
            <person name="Rich S.A."/>
            <person name="Livny J."/>
            <person name="Vlamakis H."/>
            <person name="Clish C."/>
            <person name="Bullock K."/>
            <person name="Deik A."/>
            <person name="Scott J."/>
            <person name="Pierce K.A."/>
            <person name="Xavier R.J."/>
            <person name="Alm E.J."/>
        </authorList>
    </citation>
    <scope>NUCLEOTIDE SEQUENCE [LARGE SCALE GENOMIC DNA]</scope>
    <source>
        <strain evidence="3 5">BIOML-A4</strain>
    </source>
</reference>